<dbReference type="AlphaFoldDB" id="A0AAN7Q2U2"/>
<protein>
    <submittedName>
        <fullName evidence="2">Uncharacterized protein</fullName>
    </submittedName>
</protein>
<evidence type="ECO:0000313" key="3">
    <source>
        <dbReference type="Proteomes" id="UP001345219"/>
    </source>
</evidence>
<proteinExistence type="predicted"/>
<dbReference type="Proteomes" id="UP001345219">
    <property type="component" value="Chromosome 15"/>
</dbReference>
<feature type="compositionally biased region" description="Acidic residues" evidence="1">
    <location>
        <begin position="72"/>
        <end position="85"/>
    </location>
</feature>
<keyword evidence="3" id="KW-1185">Reference proteome</keyword>
<accession>A0AAN7Q2U2</accession>
<evidence type="ECO:0000313" key="2">
    <source>
        <dbReference type="EMBL" id="KAK4758283.1"/>
    </source>
</evidence>
<comment type="caution">
    <text evidence="2">The sequence shown here is derived from an EMBL/GenBank/DDBJ whole genome shotgun (WGS) entry which is preliminary data.</text>
</comment>
<name>A0AAN7Q2U2_9MYRT</name>
<organism evidence="2 3">
    <name type="scientific">Trapa incisa</name>
    <dbReference type="NCBI Taxonomy" id="236973"/>
    <lineage>
        <taxon>Eukaryota</taxon>
        <taxon>Viridiplantae</taxon>
        <taxon>Streptophyta</taxon>
        <taxon>Embryophyta</taxon>
        <taxon>Tracheophyta</taxon>
        <taxon>Spermatophyta</taxon>
        <taxon>Magnoliopsida</taxon>
        <taxon>eudicotyledons</taxon>
        <taxon>Gunneridae</taxon>
        <taxon>Pentapetalae</taxon>
        <taxon>rosids</taxon>
        <taxon>malvids</taxon>
        <taxon>Myrtales</taxon>
        <taxon>Lythraceae</taxon>
        <taxon>Trapa</taxon>
    </lineage>
</organism>
<sequence length="115" mass="12789">MQPRLWGDGFEALEVEKATRRMNAPVSHLGADAQFSKPQALSQRPLRPHCEPTSNRLWPEALTTRRSKAAEAPDDAESAYEDPDEASWSQPICKDCRMGAGTVLMLLAFERVHGV</sequence>
<gene>
    <name evidence="2" type="ORF">SAY87_019584</name>
</gene>
<evidence type="ECO:0000256" key="1">
    <source>
        <dbReference type="SAM" id="MobiDB-lite"/>
    </source>
</evidence>
<reference evidence="2 3" key="1">
    <citation type="journal article" date="2023" name="Hortic Res">
        <title>Pangenome of water caltrop reveals structural variations and asymmetric subgenome divergence after allopolyploidization.</title>
        <authorList>
            <person name="Zhang X."/>
            <person name="Chen Y."/>
            <person name="Wang L."/>
            <person name="Yuan Y."/>
            <person name="Fang M."/>
            <person name="Shi L."/>
            <person name="Lu R."/>
            <person name="Comes H.P."/>
            <person name="Ma Y."/>
            <person name="Chen Y."/>
            <person name="Huang G."/>
            <person name="Zhou Y."/>
            <person name="Zheng Z."/>
            <person name="Qiu Y."/>
        </authorList>
    </citation>
    <scope>NUCLEOTIDE SEQUENCE [LARGE SCALE GENOMIC DNA]</scope>
    <source>
        <tissue evidence="2">Roots</tissue>
    </source>
</reference>
<feature type="region of interest" description="Disordered" evidence="1">
    <location>
        <begin position="25"/>
        <end position="88"/>
    </location>
</feature>
<dbReference type="EMBL" id="JAXIOK010000012">
    <property type="protein sequence ID" value="KAK4758283.1"/>
    <property type="molecule type" value="Genomic_DNA"/>
</dbReference>